<sequence>MRMDELLNICVDENRPFLLLQKYPVSTCYLEIFSSIGEFKTLPMFYKSVINVLEIPDDDTLGLQHVHVAVIASVLNTPDQSVKSRNRSKDVDLVDVGDTLVSGGADGWLAGDLRVCELMRYFL</sequence>
<name>A0AA40FZC3_9HYME</name>
<dbReference type="AlphaFoldDB" id="A0AA40FZC3"/>
<dbReference type="EMBL" id="JAHYIQ010000011">
    <property type="protein sequence ID" value="KAK1128113.1"/>
    <property type="molecule type" value="Genomic_DNA"/>
</dbReference>
<accession>A0AA40FZC3</accession>
<dbReference type="Proteomes" id="UP001177670">
    <property type="component" value="Unassembled WGS sequence"/>
</dbReference>
<comment type="caution">
    <text evidence="1">The sequence shown here is derived from an EMBL/GenBank/DDBJ whole genome shotgun (WGS) entry which is preliminary data.</text>
</comment>
<protein>
    <submittedName>
        <fullName evidence="1">Uncharacterized protein</fullName>
    </submittedName>
</protein>
<organism evidence="1 2">
    <name type="scientific">Melipona bicolor</name>
    <dbReference type="NCBI Taxonomy" id="60889"/>
    <lineage>
        <taxon>Eukaryota</taxon>
        <taxon>Metazoa</taxon>
        <taxon>Ecdysozoa</taxon>
        <taxon>Arthropoda</taxon>
        <taxon>Hexapoda</taxon>
        <taxon>Insecta</taxon>
        <taxon>Pterygota</taxon>
        <taxon>Neoptera</taxon>
        <taxon>Endopterygota</taxon>
        <taxon>Hymenoptera</taxon>
        <taxon>Apocrita</taxon>
        <taxon>Aculeata</taxon>
        <taxon>Apoidea</taxon>
        <taxon>Anthophila</taxon>
        <taxon>Apidae</taxon>
        <taxon>Melipona</taxon>
    </lineage>
</organism>
<reference evidence="1" key="1">
    <citation type="submission" date="2021-10" db="EMBL/GenBank/DDBJ databases">
        <title>Melipona bicolor Genome sequencing and assembly.</title>
        <authorList>
            <person name="Araujo N.S."/>
            <person name="Arias M.C."/>
        </authorList>
    </citation>
    <scope>NUCLEOTIDE SEQUENCE</scope>
    <source>
        <strain evidence="1">USP_2M_L1-L4_2017</strain>
        <tissue evidence="1">Whole body</tissue>
    </source>
</reference>
<evidence type="ECO:0000313" key="2">
    <source>
        <dbReference type="Proteomes" id="UP001177670"/>
    </source>
</evidence>
<evidence type="ECO:0000313" key="1">
    <source>
        <dbReference type="EMBL" id="KAK1128113.1"/>
    </source>
</evidence>
<proteinExistence type="predicted"/>
<gene>
    <name evidence="1" type="ORF">K0M31_003598</name>
</gene>
<keyword evidence="2" id="KW-1185">Reference proteome</keyword>